<dbReference type="Pfam" id="PF00685">
    <property type="entry name" value="Sulfotransfer_1"/>
    <property type="match status" value="1"/>
</dbReference>
<keyword evidence="2" id="KW-0325">Glycoprotein</keyword>
<dbReference type="SUPFAM" id="SSF52540">
    <property type="entry name" value="P-loop containing nucleoside triphosphate hydrolases"/>
    <property type="match status" value="1"/>
</dbReference>
<reference evidence="8" key="1">
    <citation type="journal article" date="2020" name="bioRxiv">
        <title>Comparative genomics of Chlamydomonas.</title>
        <authorList>
            <person name="Craig R.J."/>
            <person name="Hasan A.R."/>
            <person name="Ness R.W."/>
            <person name="Keightley P.D."/>
        </authorList>
    </citation>
    <scope>NUCLEOTIDE SEQUENCE</scope>
    <source>
        <strain evidence="8">CCAP 11/173</strain>
    </source>
</reference>
<evidence type="ECO:0000256" key="5">
    <source>
        <dbReference type="RuleBase" id="RU361155"/>
    </source>
</evidence>
<organism evidence="8 9">
    <name type="scientific">Chlamydomonas schloesseri</name>
    <dbReference type="NCBI Taxonomy" id="2026947"/>
    <lineage>
        <taxon>Eukaryota</taxon>
        <taxon>Viridiplantae</taxon>
        <taxon>Chlorophyta</taxon>
        <taxon>core chlorophytes</taxon>
        <taxon>Chlorophyceae</taxon>
        <taxon>CS clade</taxon>
        <taxon>Chlamydomonadales</taxon>
        <taxon>Chlamydomonadaceae</taxon>
        <taxon>Chlamydomonas</taxon>
    </lineage>
</organism>
<comment type="caution">
    <text evidence="8">The sequence shown here is derived from an EMBL/GenBank/DDBJ whole genome shotgun (WGS) entry which is preliminary data.</text>
</comment>
<dbReference type="Gene3D" id="3.40.50.300">
    <property type="entry name" value="P-loop containing nucleotide triphosphate hydrolases"/>
    <property type="match status" value="1"/>
</dbReference>
<evidence type="ECO:0000259" key="7">
    <source>
        <dbReference type="Pfam" id="PF00685"/>
    </source>
</evidence>
<evidence type="ECO:0000256" key="3">
    <source>
        <dbReference type="PIRSR" id="PIRSR637359-1"/>
    </source>
</evidence>
<gene>
    <name evidence="8" type="ORF">HYH02_001146</name>
</gene>
<dbReference type="InterPro" id="IPR027417">
    <property type="entry name" value="P-loop_NTPase"/>
</dbReference>
<dbReference type="EC" id="2.8.2.-" evidence="5"/>
<evidence type="ECO:0000313" key="9">
    <source>
        <dbReference type="Proteomes" id="UP000613740"/>
    </source>
</evidence>
<evidence type="ECO:0000256" key="2">
    <source>
        <dbReference type="ARBA" id="ARBA00023180"/>
    </source>
</evidence>
<dbReference type="PANTHER" id="PTHR10605:SF56">
    <property type="entry name" value="BIFUNCTIONAL HEPARAN SULFATE N-DEACETYLASE_N-SULFOTRANSFERASE"/>
    <property type="match status" value="1"/>
</dbReference>
<feature type="active site" description="For sulfotransferase activity" evidence="3">
    <location>
        <position position="52"/>
    </location>
</feature>
<dbReference type="AlphaFoldDB" id="A0A835WUA4"/>
<keyword evidence="1 5" id="KW-0808">Transferase</keyword>
<keyword evidence="9" id="KW-1185">Reference proteome</keyword>
<dbReference type="InterPro" id="IPR037359">
    <property type="entry name" value="NST/OST"/>
</dbReference>
<feature type="binding site" evidence="4">
    <location>
        <position position="146"/>
    </location>
    <ligand>
        <name>3'-phosphoadenylyl sulfate</name>
        <dbReference type="ChEBI" id="CHEBI:58339"/>
    </ligand>
</feature>
<dbReference type="PANTHER" id="PTHR10605">
    <property type="entry name" value="HEPARAN SULFATE SULFOTRANSFERASE"/>
    <property type="match status" value="1"/>
</dbReference>
<protein>
    <recommendedName>
        <fullName evidence="5">Sulfotransferase</fullName>
        <ecNumber evidence="5">2.8.2.-</ecNumber>
    </recommendedName>
</protein>
<proteinExistence type="inferred from homology"/>
<dbReference type="Proteomes" id="UP000613740">
    <property type="component" value="Unassembled WGS sequence"/>
</dbReference>
<dbReference type="OrthoDB" id="524083at2759"/>
<dbReference type="GO" id="GO:0008146">
    <property type="term" value="F:sulfotransferase activity"/>
    <property type="evidence" value="ECO:0007669"/>
    <property type="project" value="InterPro"/>
</dbReference>
<dbReference type="EMBL" id="JAEHOD010000002">
    <property type="protein sequence ID" value="KAG2454107.1"/>
    <property type="molecule type" value="Genomic_DNA"/>
</dbReference>
<feature type="binding site" evidence="4">
    <location>
        <position position="154"/>
    </location>
    <ligand>
        <name>3'-phosphoadenylyl sulfate</name>
        <dbReference type="ChEBI" id="CHEBI:58339"/>
    </ligand>
</feature>
<feature type="signal peptide" evidence="6">
    <location>
        <begin position="1"/>
        <end position="22"/>
    </location>
</feature>
<evidence type="ECO:0000256" key="4">
    <source>
        <dbReference type="PIRSR" id="PIRSR637359-2"/>
    </source>
</evidence>
<accession>A0A835WUA4</accession>
<keyword evidence="6" id="KW-0732">Signal</keyword>
<feature type="domain" description="Sulfotransferase" evidence="7">
    <location>
        <begin position="47"/>
        <end position="194"/>
    </location>
</feature>
<dbReference type="InterPro" id="IPR000863">
    <property type="entry name" value="Sulfotransferase_dom"/>
</dbReference>
<evidence type="ECO:0000313" key="8">
    <source>
        <dbReference type="EMBL" id="KAG2454107.1"/>
    </source>
</evidence>
<feature type="chain" id="PRO_5032552846" description="Sulfotransferase" evidence="6">
    <location>
        <begin position="23"/>
        <end position="367"/>
    </location>
</feature>
<comment type="similarity">
    <text evidence="5">Belongs to the sulfotransferase 1 family.</text>
</comment>
<evidence type="ECO:0000256" key="1">
    <source>
        <dbReference type="ARBA" id="ARBA00022679"/>
    </source>
</evidence>
<sequence length="367" mass="42002">MPARIIVFALLVGLASLQAMSAQPGPHEDADPLSLPTEYLQPITYAVVGQQKSGTSTLWNNIVFHPHIKWVSPSKEIFYFSNDVPSTTLCDADLIGYQRQMAVQRLKNNRTDMHVGDWSTTYFSCVCCPVVLRTMNPSMKIIVVLRDPIQRTLSRFLEQKRNPGFTFHDQVANHTFASFVEEEVGKVEKCVQHAGRVKTRGRDNSPDRPPRGWGAGMDMGDWLEAQCYARSNLLGWSVYDIFLENYMAHFPTKQILVLYTNELATATLATMRKVEKFLGVEPYSYDEEKAVLIFNSRECYHWHCAKSRNEIREARSKERDPMLDATPFGQASARLVKFFRPHMRRLIKWADEGKISPVPQSWKSTYA</sequence>
<evidence type="ECO:0000256" key="6">
    <source>
        <dbReference type="SAM" id="SignalP"/>
    </source>
</evidence>
<name>A0A835WUA4_9CHLO</name>